<proteinExistence type="predicted"/>
<evidence type="ECO:0000256" key="1">
    <source>
        <dbReference type="SAM" id="MobiDB-lite"/>
    </source>
</evidence>
<accession>A0AA38CE28</accession>
<dbReference type="AlphaFoldDB" id="A0AA38CE28"/>
<organism evidence="2 3">
    <name type="scientific">Taxus chinensis</name>
    <name type="common">Chinese yew</name>
    <name type="synonym">Taxus wallichiana var. chinensis</name>
    <dbReference type="NCBI Taxonomy" id="29808"/>
    <lineage>
        <taxon>Eukaryota</taxon>
        <taxon>Viridiplantae</taxon>
        <taxon>Streptophyta</taxon>
        <taxon>Embryophyta</taxon>
        <taxon>Tracheophyta</taxon>
        <taxon>Spermatophyta</taxon>
        <taxon>Pinopsida</taxon>
        <taxon>Pinidae</taxon>
        <taxon>Conifers II</taxon>
        <taxon>Cupressales</taxon>
        <taxon>Taxaceae</taxon>
        <taxon>Taxus</taxon>
    </lineage>
</organism>
<name>A0AA38CE28_TAXCH</name>
<comment type="caution">
    <text evidence="2">The sequence shown here is derived from an EMBL/GenBank/DDBJ whole genome shotgun (WGS) entry which is preliminary data.</text>
</comment>
<dbReference type="Proteomes" id="UP000824469">
    <property type="component" value="Unassembled WGS sequence"/>
</dbReference>
<sequence length="60" mass="6326">DAEGELPPTCSGMSEESPMGRRDGRWGEVDGEMSSKENVGSSVGEGRDEGDSFMGEGVEE</sequence>
<feature type="non-terminal residue" evidence="2">
    <location>
        <position position="1"/>
    </location>
</feature>
<evidence type="ECO:0000313" key="3">
    <source>
        <dbReference type="Proteomes" id="UP000824469"/>
    </source>
</evidence>
<dbReference type="EMBL" id="JAHRHJ020000010">
    <property type="protein sequence ID" value="KAH9299571.1"/>
    <property type="molecule type" value="Genomic_DNA"/>
</dbReference>
<evidence type="ECO:0000313" key="2">
    <source>
        <dbReference type="EMBL" id="KAH9299571.1"/>
    </source>
</evidence>
<reference evidence="2 3" key="1">
    <citation type="journal article" date="2021" name="Nat. Plants">
        <title>The Taxus genome provides insights into paclitaxel biosynthesis.</title>
        <authorList>
            <person name="Xiong X."/>
            <person name="Gou J."/>
            <person name="Liao Q."/>
            <person name="Li Y."/>
            <person name="Zhou Q."/>
            <person name="Bi G."/>
            <person name="Li C."/>
            <person name="Du R."/>
            <person name="Wang X."/>
            <person name="Sun T."/>
            <person name="Guo L."/>
            <person name="Liang H."/>
            <person name="Lu P."/>
            <person name="Wu Y."/>
            <person name="Zhang Z."/>
            <person name="Ro D.K."/>
            <person name="Shang Y."/>
            <person name="Huang S."/>
            <person name="Yan J."/>
        </authorList>
    </citation>
    <scope>NUCLEOTIDE SEQUENCE [LARGE SCALE GENOMIC DNA]</scope>
    <source>
        <strain evidence="2">Ta-2019</strain>
    </source>
</reference>
<feature type="compositionally biased region" description="Basic and acidic residues" evidence="1">
    <location>
        <begin position="18"/>
        <end position="28"/>
    </location>
</feature>
<protein>
    <submittedName>
        <fullName evidence="2">Uncharacterized protein</fullName>
    </submittedName>
</protein>
<gene>
    <name evidence="2" type="ORF">KI387_031253</name>
</gene>
<feature type="region of interest" description="Disordered" evidence="1">
    <location>
        <begin position="1"/>
        <end position="60"/>
    </location>
</feature>
<feature type="non-terminal residue" evidence="2">
    <location>
        <position position="60"/>
    </location>
</feature>
<keyword evidence="3" id="KW-1185">Reference proteome</keyword>